<keyword evidence="1" id="KW-0812">Transmembrane</keyword>
<keyword evidence="1" id="KW-0472">Membrane</keyword>
<reference evidence="2 3" key="1">
    <citation type="submission" date="2020-08" db="EMBL/GenBank/DDBJ databases">
        <title>Genomic Encyclopedia of Type Strains, Phase IV (KMG-IV): sequencing the most valuable type-strain genomes for metagenomic binning, comparative biology and taxonomic classification.</title>
        <authorList>
            <person name="Goeker M."/>
        </authorList>
    </citation>
    <scope>NUCLEOTIDE SEQUENCE [LARGE SCALE GENOMIC DNA]</scope>
    <source>
        <strain evidence="2 3">DSM 103570</strain>
    </source>
</reference>
<feature type="transmembrane region" description="Helical" evidence="1">
    <location>
        <begin position="21"/>
        <end position="40"/>
    </location>
</feature>
<accession>A0A7W6HDA1</accession>
<gene>
    <name evidence="2" type="ORF">GGR03_001938</name>
</gene>
<dbReference type="EMBL" id="JACIEM010000002">
    <property type="protein sequence ID" value="MBB4002863.1"/>
    <property type="molecule type" value="Genomic_DNA"/>
</dbReference>
<proteinExistence type="predicted"/>
<name>A0A7W6HDA1_9HYPH</name>
<evidence type="ECO:0000313" key="2">
    <source>
        <dbReference type="EMBL" id="MBB4002863.1"/>
    </source>
</evidence>
<keyword evidence="1" id="KW-1133">Transmembrane helix</keyword>
<evidence type="ECO:0000256" key="1">
    <source>
        <dbReference type="SAM" id="Phobius"/>
    </source>
</evidence>
<dbReference type="AlphaFoldDB" id="A0A7W6HDA1"/>
<feature type="transmembrane region" description="Helical" evidence="1">
    <location>
        <begin position="52"/>
        <end position="79"/>
    </location>
</feature>
<sequence>MRAPNAVAAMPELLRFLLRNALIGFAAAAVFVSILALADIGRFGTVLRASDIGLLAFALLVYLLGLTFAGVQVGFALMLGHATPDDDKRDERIKRRWPGQDR</sequence>
<protein>
    <submittedName>
        <fullName evidence="2">Uncharacterized protein</fullName>
    </submittedName>
</protein>
<keyword evidence="3" id="KW-1185">Reference proteome</keyword>
<dbReference type="RefSeq" id="WP_183207398.1">
    <property type="nucleotide sequence ID" value="NZ_JAAAMM010000002.1"/>
</dbReference>
<organism evidence="2 3">
    <name type="scientific">Aurantimonas endophytica</name>
    <dbReference type="NCBI Taxonomy" id="1522175"/>
    <lineage>
        <taxon>Bacteria</taxon>
        <taxon>Pseudomonadati</taxon>
        <taxon>Pseudomonadota</taxon>
        <taxon>Alphaproteobacteria</taxon>
        <taxon>Hyphomicrobiales</taxon>
        <taxon>Aurantimonadaceae</taxon>
        <taxon>Aurantimonas</taxon>
    </lineage>
</organism>
<evidence type="ECO:0000313" key="3">
    <source>
        <dbReference type="Proteomes" id="UP000588647"/>
    </source>
</evidence>
<dbReference type="Proteomes" id="UP000588647">
    <property type="component" value="Unassembled WGS sequence"/>
</dbReference>
<comment type="caution">
    <text evidence="2">The sequence shown here is derived from an EMBL/GenBank/DDBJ whole genome shotgun (WGS) entry which is preliminary data.</text>
</comment>